<comment type="similarity">
    <text evidence="1">Belongs to the complex I 30 kDa subunit family.</text>
</comment>
<dbReference type="SUPFAM" id="SSF143243">
    <property type="entry name" value="Nqo5-like"/>
    <property type="match status" value="1"/>
</dbReference>
<organism evidence="3 4">
    <name type="scientific">Cajanus cajan</name>
    <name type="common">Pigeon pea</name>
    <name type="synonym">Cajanus indicus</name>
    <dbReference type="NCBI Taxonomy" id="3821"/>
    <lineage>
        <taxon>Eukaryota</taxon>
        <taxon>Viridiplantae</taxon>
        <taxon>Streptophyta</taxon>
        <taxon>Embryophyta</taxon>
        <taxon>Tracheophyta</taxon>
        <taxon>Spermatophyta</taxon>
        <taxon>Magnoliopsida</taxon>
        <taxon>eudicotyledons</taxon>
        <taxon>Gunneridae</taxon>
        <taxon>Pentapetalae</taxon>
        <taxon>rosids</taxon>
        <taxon>fabids</taxon>
        <taxon>Fabales</taxon>
        <taxon>Fabaceae</taxon>
        <taxon>Papilionoideae</taxon>
        <taxon>50 kb inversion clade</taxon>
        <taxon>NPAAA clade</taxon>
        <taxon>indigoferoid/millettioid clade</taxon>
        <taxon>Phaseoleae</taxon>
        <taxon>Cajanus</taxon>
    </lineage>
</organism>
<evidence type="ECO:0000313" key="4">
    <source>
        <dbReference type="Proteomes" id="UP000075243"/>
    </source>
</evidence>
<protein>
    <submittedName>
        <fullName evidence="3">NADH-ubiquinone oxidoreductase 27 kDa subunit</fullName>
        <ecNumber evidence="3">1.6.5.3</ecNumber>
        <ecNumber evidence="3">1.6.99.3</ecNumber>
    </submittedName>
</protein>
<evidence type="ECO:0000313" key="3">
    <source>
        <dbReference type="EMBL" id="KYP31277.1"/>
    </source>
</evidence>
<feature type="domain" description="NADH:ubiquinone oxidoreductase 30kDa subunit" evidence="2">
    <location>
        <begin position="12"/>
        <end position="73"/>
    </location>
</feature>
<dbReference type="PANTHER" id="PTHR10884:SF14">
    <property type="entry name" value="NADH DEHYDROGENASE [UBIQUINONE] IRON-SULFUR PROTEIN 3, MITOCHONDRIAL"/>
    <property type="match status" value="1"/>
</dbReference>
<dbReference type="Gramene" id="C.cajan_45792.t">
    <property type="protein sequence ID" value="C.cajan_45792.t"/>
    <property type="gene ID" value="C.cajan_45792"/>
</dbReference>
<sequence length="134" mass="15694">MERSEHGNRFDTKTDYLFQLLCFLKLHTYTRVQVSIDICGVDYPSKRFEVVYNLLSTRYNSRIRVQTYADEVNTNISGSQSISISRPVRARSLGYVWCFFHQSSGSTPYINRLWFRGSSITKRPSSEWICRSTL</sequence>
<name>A0A151QLU8_CAJCA</name>
<dbReference type="GO" id="GO:0016491">
    <property type="term" value="F:oxidoreductase activity"/>
    <property type="evidence" value="ECO:0007669"/>
    <property type="project" value="UniProtKB-KW"/>
</dbReference>
<dbReference type="PANTHER" id="PTHR10884">
    <property type="entry name" value="NADH DEHYDROGENASE UBIQUINONE IRON-SULFUR PROTEIN 3"/>
    <property type="match status" value="1"/>
</dbReference>
<keyword evidence="4" id="KW-1185">Reference proteome</keyword>
<dbReference type="InterPro" id="IPR037232">
    <property type="entry name" value="NADH_quin_OxRdtase_su_C/D-like"/>
</dbReference>
<gene>
    <name evidence="3" type="ORF">KK1_048530</name>
</gene>
<reference evidence="3" key="1">
    <citation type="journal article" date="2012" name="Nat. Biotechnol.">
        <title>Draft genome sequence of pigeonpea (Cajanus cajan), an orphan legume crop of resource-poor farmers.</title>
        <authorList>
            <person name="Varshney R.K."/>
            <person name="Chen W."/>
            <person name="Li Y."/>
            <person name="Bharti A.K."/>
            <person name="Saxena R.K."/>
            <person name="Schlueter J.A."/>
            <person name="Donoghue M.T."/>
            <person name="Azam S."/>
            <person name="Fan G."/>
            <person name="Whaley A.M."/>
            <person name="Farmer A.D."/>
            <person name="Sheridan J."/>
            <person name="Iwata A."/>
            <person name="Tuteja R."/>
            <person name="Penmetsa R.V."/>
            <person name="Wu W."/>
            <person name="Upadhyaya H.D."/>
            <person name="Yang S.P."/>
            <person name="Shah T."/>
            <person name="Saxena K.B."/>
            <person name="Michael T."/>
            <person name="McCombie W.R."/>
            <person name="Yang B."/>
            <person name="Zhang G."/>
            <person name="Yang H."/>
            <person name="Wang J."/>
            <person name="Spillane C."/>
            <person name="Cook D.R."/>
            <person name="May G.D."/>
            <person name="Xu X."/>
            <person name="Jackson S.A."/>
        </authorList>
    </citation>
    <scope>NUCLEOTIDE SEQUENCE [LARGE SCALE GENOMIC DNA]</scope>
</reference>
<accession>A0A151QLU8</accession>
<dbReference type="Pfam" id="PF00329">
    <property type="entry name" value="Complex1_30kDa"/>
    <property type="match status" value="1"/>
</dbReference>
<dbReference type="AlphaFoldDB" id="A0A151QLU8"/>
<dbReference type="EC" id="1.6.99.3" evidence="3"/>
<dbReference type="EMBL" id="KQ486187">
    <property type="protein sequence ID" value="KYP31277.1"/>
    <property type="molecule type" value="Genomic_DNA"/>
</dbReference>
<evidence type="ECO:0000259" key="2">
    <source>
        <dbReference type="Pfam" id="PF00329"/>
    </source>
</evidence>
<dbReference type="GO" id="GO:0008137">
    <property type="term" value="F:NADH dehydrogenase (ubiquinone) activity"/>
    <property type="evidence" value="ECO:0007669"/>
    <property type="project" value="InterPro"/>
</dbReference>
<dbReference type="EC" id="1.6.5.3" evidence="3"/>
<dbReference type="Gene3D" id="3.30.460.80">
    <property type="entry name" value="NADH:ubiquinone oxidoreductase, 30kDa subunit"/>
    <property type="match status" value="1"/>
</dbReference>
<dbReference type="Proteomes" id="UP000075243">
    <property type="component" value="Unassembled WGS sequence"/>
</dbReference>
<evidence type="ECO:0000256" key="1">
    <source>
        <dbReference type="ARBA" id="ARBA00007569"/>
    </source>
</evidence>
<proteinExistence type="inferred from homology"/>
<keyword evidence="3" id="KW-0560">Oxidoreductase</keyword>
<dbReference type="STRING" id="3821.A0A151QLU8"/>
<dbReference type="InterPro" id="IPR001268">
    <property type="entry name" value="NADH_UbQ_OxRdtase_30kDa_su"/>
</dbReference>